<accession>A0ACB8BNN9</accession>
<dbReference type="Proteomes" id="UP000790709">
    <property type="component" value="Unassembled WGS sequence"/>
</dbReference>
<reference evidence="1" key="1">
    <citation type="journal article" date="2021" name="New Phytol.">
        <title>Evolutionary innovations through gain and loss of genes in the ectomycorrhizal Boletales.</title>
        <authorList>
            <person name="Wu G."/>
            <person name="Miyauchi S."/>
            <person name="Morin E."/>
            <person name="Kuo A."/>
            <person name="Drula E."/>
            <person name="Varga T."/>
            <person name="Kohler A."/>
            <person name="Feng B."/>
            <person name="Cao Y."/>
            <person name="Lipzen A."/>
            <person name="Daum C."/>
            <person name="Hundley H."/>
            <person name="Pangilinan J."/>
            <person name="Johnson J."/>
            <person name="Barry K."/>
            <person name="LaButti K."/>
            <person name="Ng V."/>
            <person name="Ahrendt S."/>
            <person name="Min B."/>
            <person name="Choi I.G."/>
            <person name="Park H."/>
            <person name="Plett J.M."/>
            <person name="Magnuson J."/>
            <person name="Spatafora J.W."/>
            <person name="Nagy L.G."/>
            <person name="Henrissat B."/>
            <person name="Grigoriev I.V."/>
            <person name="Yang Z.L."/>
            <person name="Xu J."/>
            <person name="Martin F.M."/>
        </authorList>
    </citation>
    <scope>NUCLEOTIDE SEQUENCE</scope>
    <source>
        <strain evidence="1">KUC20120723A-06</strain>
    </source>
</reference>
<name>A0ACB8BNN9_9AGAM</name>
<sequence>MHEAELECSDANNAPHAPLNVKLAQRHYSARLLELRDLISAEEVKFKRIVAEIDDIQAGRWDDTIKAKLASVEGEVVDLTQPEPVQEAENDEPVLPEVQIPDEPVESELSGITDIEETAPPQASPPVVEEQSQVLLQPEEIPEAQQSAEEEQNEHEPTDDMPDLALPSSDPVDPLPTTEIQEVVENTEITPPDTAATPAGDGVEEGQAHAVVEIGDNPDGVAMDVDEPHPVEEPLLSQQREGKRKVSEVEDTAHDILRETKRPREESEPVDEDEQANATTGSARRRRGTTVSEQPQPPIPNKRFQTVITMLHAQISQHRNGNIFHNPIKNSEAPDYHEIIKRPMDLKTIKARIKDGVIANSDDFQRDIYLMFANAMMYNRPGSDIYHMAEEMMIEAEGHINAFRQTEGLMRTRS</sequence>
<protein>
    <submittedName>
        <fullName evidence="1">Bromodomain-containing protein</fullName>
    </submittedName>
</protein>
<comment type="caution">
    <text evidence="1">The sequence shown here is derived from an EMBL/GenBank/DDBJ whole genome shotgun (WGS) entry which is preliminary data.</text>
</comment>
<organism evidence="1 2">
    <name type="scientific">Leucogyrophana mollusca</name>
    <dbReference type="NCBI Taxonomy" id="85980"/>
    <lineage>
        <taxon>Eukaryota</taxon>
        <taxon>Fungi</taxon>
        <taxon>Dikarya</taxon>
        <taxon>Basidiomycota</taxon>
        <taxon>Agaricomycotina</taxon>
        <taxon>Agaricomycetes</taxon>
        <taxon>Agaricomycetidae</taxon>
        <taxon>Boletales</taxon>
        <taxon>Boletales incertae sedis</taxon>
        <taxon>Leucogyrophana</taxon>
    </lineage>
</organism>
<keyword evidence="2" id="KW-1185">Reference proteome</keyword>
<gene>
    <name evidence="1" type="ORF">BV22DRAFT_1032505</name>
</gene>
<evidence type="ECO:0000313" key="1">
    <source>
        <dbReference type="EMBL" id="KAH7926765.1"/>
    </source>
</evidence>
<dbReference type="EMBL" id="MU266377">
    <property type="protein sequence ID" value="KAH7926765.1"/>
    <property type="molecule type" value="Genomic_DNA"/>
</dbReference>
<evidence type="ECO:0000313" key="2">
    <source>
        <dbReference type="Proteomes" id="UP000790709"/>
    </source>
</evidence>
<proteinExistence type="predicted"/>